<dbReference type="PANTHER" id="PTHR33621:SF2">
    <property type="entry name" value="RIBOSOMAL L1 DOMAIN-CONTAINING PROTEIN"/>
    <property type="match status" value="1"/>
</dbReference>
<proteinExistence type="predicted"/>
<evidence type="ECO:0000313" key="3">
    <source>
        <dbReference type="Proteomes" id="UP001367508"/>
    </source>
</evidence>
<dbReference type="Proteomes" id="UP001367508">
    <property type="component" value="Unassembled WGS sequence"/>
</dbReference>
<feature type="region of interest" description="Disordered" evidence="1">
    <location>
        <begin position="336"/>
        <end position="367"/>
    </location>
</feature>
<accession>A0AAN9Q152</accession>
<organism evidence="2 3">
    <name type="scientific">Canavalia gladiata</name>
    <name type="common">Sword bean</name>
    <name type="synonym">Dolichos gladiatus</name>
    <dbReference type="NCBI Taxonomy" id="3824"/>
    <lineage>
        <taxon>Eukaryota</taxon>
        <taxon>Viridiplantae</taxon>
        <taxon>Streptophyta</taxon>
        <taxon>Embryophyta</taxon>
        <taxon>Tracheophyta</taxon>
        <taxon>Spermatophyta</taxon>
        <taxon>Magnoliopsida</taxon>
        <taxon>eudicotyledons</taxon>
        <taxon>Gunneridae</taxon>
        <taxon>Pentapetalae</taxon>
        <taxon>rosids</taxon>
        <taxon>fabids</taxon>
        <taxon>Fabales</taxon>
        <taxon>Fabaceae</taxon>
        <taxon>Papilionoideae</taxon>
        <taxon>50 kb inversion clade</taxon>
        <taxon>NPAAA clade</taxon>
        <taxon>indigoferoid/millettioid clade</taxon>
        <taxon>Phaseoleae</taxon>
        <taxon>Canavalia</taxon>
    </lineage>
</organism>
<evidence type="ECO:0000313" key="2">
    <source>
        <dbReference type="EMBL" id="KAK7315273.1"/>
    </source>
</evidence>
<keyword evidence="3" id="KW-1185">Reference proteome</keyword>
<name>A0AAN9Q152_CANGL</name>
<dbReference type="AlphaFoldDB" id="A0AAN9Q152"/>
<sequence length="1218" mass="134680">MDFYSMKRKRLQSLCKKHGIPANLKNKEMADRLSLIFKRKENEDHVSCQLGCDNAGTKNKDMSNVETIDLVSPSPGLEERTNFSAKILKASEIETNLSQEITRDDFEICGVEEDMKSGLKKEQVGNSQKGLHSALDVVNLEEFGHPLVQGEAHKLDDSICDHDAVYDVGNGRSEVETMCLDTSRGAKETNEKTNMTVEHFIDEVPSFSEVKSCDVDIHEIVLSGTATRNADTCEVRIVSSQKISLSPASERMIDFSPKRLKSLETKMLQSETILSSEIAVDFEICDVEGNMQIDVNKEQVDDNQKVGDAAPCVMAMKDDVVQVPSEEFGNHLAEAEAEKLSDKNNPPEDVSENGKGRDEDHNGCQGQNMNDVNLLHVSQEESGYPLVEEVQKSNDNIYNGGVCNLGNSGSDVDAKDTDGKTNLTMEHFADEVLNDPSSSFKCSDGTPDQFLTSYPLSEFEPSGINVHQEICEEKLKSPQKTGPIADSEECIEFSPNNLEASSVKGCQAETYFDLGTIGDMGTCNMKEIMQMEKECSQEFLQTTNKAHVIKNVDLVERSMEEHNSVQGEVTRLFDNSNVHDDAGGNGAEDGTNSYQGLNKIDFNLLLVSHKEFSSPLVEGEVHKSDDYIYVHDAFDNAGNERSDTMCLDTSIVAMDTDEKTNVTNIIDEVHSSAFNDSDGTPVQCLPTDALSEMKFGDPNIPKMVVSGIATRNVDTSQAKLVSSRKRSLSPASERMTGFSPKLRNNSETKLLQSETSFSPETARIDIAICDVEESLQIGVNKEKLYDNQEVMHATPSVMVMKVKDLVHIASEEFGNHLVEREVEKLGDKNNLVEDVCESRKGRDESVKQGDLNSAQRSNVSLLHVSLEKSGYHLVKEVQKSNYNIFHGGVYNDINSGSEVDALCLLDTSIAAKDTNGKANVTIEQFPVDVPSSSFKYSDGTPDKFLTTDLPIEVNSSDLNTHEMVASGLIADPEECIGFSPNDLKVSTIKGFQANTYFDPTTPGDVATCNMEESMQVDQMEKEYTHEVLDTALMQEYNSVPGEVSKLFDYSDVHDDVSGTEAAKDKNQHYIETDMDSMENYFPNEFQSSDDACGQNSNEKPDEYVSSMLQPSEMKSCTSNLPQISASGTFQEKLESPPKCTPIASLEESITFYPKLLESSMTKKESKIEKNLPVKHARDVLGTSDMKENIKTAKKEQVGTIISKNTFPKRQPLQDLQQN</sequence>
<protein>
    <submittedName>
        <fullName evidence="2">Uncharacterized protein</fullName>
    </submittedName>
</protein>
<reference evidence="2 3" key="1">
    <citation type="submission" date="2024-01" db="EMBL/GenBank/DDBJ databases">
        <title>The genomes of 5 underutilized Papilionoideae crops provide insights into root nodulation and disease resistanc.</title>
        <authorList>
            <person name="Jiang F."/>
        </authorList>
    </citation>
    <scope>NUCLEOTIDE SEQUENCE [LARGE SCALE GENOMIC DNA]</scope>
    <source>
        <strain evidence="2">LVBAO_FW01</strain>
        <tissue evidence="2">Leaves</tissue>
    </source>
</reference>
<gene>
    <name evidence="2" type="ORF">VNO77_33811</name>
</gene>
<evidence type="ECO:0000256" key="1">
    <source>
        <dbReference type="SAM" id="MobiDB-lite"/>
    </source>
</evidence>
<comment type="caution">
    <text evidence="2">The sequence shown here is derived from an EMBL/GenBank/DDBJ whole genome shotgun (WGS) entry which is preliminary data.</text>
</comment>
<dbReference type="PANTHER" id="PTHR33621">
    <property type="entry name" value="ASPARTIC/GLUTAMIC ACID-RICH PROTEIN"/>
    <property type="match status" value="1"/>
</dbReference>
<dbReference type="EMBL" id="JAYMYQ010000008">
    <property type="protein sequence ID" value="KAK7315273.1"/>
    <property type="molecule type" value="Genomic_DNA"/>
</dbReference>
<feature type="compositionally biased region" description="Basic and acidic residues" evidence="1">
    <location>
        <begin position="336"/>
        <end position="362"/>
    </location>
</feature>